<protein>
    <submittedName>
        <fullName evidence="3">PaaI family thioesterase</fullName>
    </submittedName>
</protein>
<dbReference type="InterPro" id="IPR006683">
    <property type="entry name" value="Thioestr_dom"/>
</dbReference>
<dbReference type="Proteomes" id="UP000266482">
    <property type="component" value="Unassembled WGS sequence"/>
</dbReference>
<comment type="caution">
    <text evidence="3">The sequence shown here is derived from an EMBL/GenBank/DDBJ whole genome shotgun (WGS) entry which is preliminary data.</text>
</comment>
<dbReference type="SUPFAM" id="SSF54637">
    <property type="entry name" value="Thioesterase/thiol ester dehydrase-isomerase"/>
    <property type="match status" value="1"/>
</dbReference>
<dbReference type="CDD" id="cd03443">
    <property type="entry name" value="PaaI_thioesterase"/>
    <property type="match status" value="1"/>
</dbReference>
<proteinExistence type="predicted"/>
<name>A0A3A1VII0_9BACL</name>
<dbReference type="InterPro" id="IPR052723">
    <property type="entry name" value="Acyl-CoA_thioesterase_PaaI"/>
</dbReference>
<evidence type="ECO:0000313" key="3">
    <source>
        <dbReference type="EMBL" id="RIX60271.1"/>
    </source>
</evidence>
<dbReference type="PANTHER" id="PTHR42856:SF1">
    <property type="entry name" value="ACYL-COENZYME A THIOESTERASE PAAI"/>
    <property type="match status" value="1"/>
</dbReference>
<reference evidence="3 4" key="1">
    <citation type="submission" date="2018-09" db="EMBL/GenBank/DDBJ databases">
        <title>Paenibacillus aracenensis nov. sp. isolated from a cave in southern Spain.</title>
        <authorList>
            <person name="Jurado V."/>
            <person name="Gutierrez-Patricio S."/>
            <person name="Gonzalez-Pimentel J.L."/>
            <person name="Miller A.Z."/>
            <person name="Laiz L."/>
            <person name="Saiz-Jimenez C."/>
        </authorList>
    </citation>
    <scope>NUCLEOTIDE SEQUENCE [LARGE SCALE GENOMIC DNA]</scope>
    <source>
        <strain evidence="3 4">DSM 22867</strain>
    </source>
</reference>
<dbReference type="Pfam" id="PF03061">
    <property type="entry name" value="4HBT"/>
    <property type="match status" value="1"/>
</dbReference>
<evidence type="ECO:0000259" key="2">
    <source>
        <dbReference type="Pfam" id="PF03061"/>
    </source>
</evidence>
<dbReference type="PANTHER" id="PTHR42856">
    <property type="entry name" value="ACYL-COENZYME A THIOESTERASE PAAI"/>
    <property type="match status" value="1"/>
</dbReference>
<keyword evidence="1" id="KW-0378">Hydrolase</keyword>
<dbReference type="InterPro" id="IPR003736">
    <property type="entry name" value="PAAI_dom"/>
</dbReference>
<evidence type="ECO:0000313" key="4">
    <source>
        <dbReference type="Proteomes" id="UP000266482"/>
    </source>
</evidence>
<evidence type="ECO:0000256" key="1">
    <source>
        <dbReference type="ARBA" id="ARBA00022801"/>
    </source>
</evidence>
<organism evidence="3 4">
    <name type="scientific">Paenibacillus nanensis</name>
    <dbReference type="NCBI Taxonomy" id="393251"/>
    <lineage>
        <taxon>Bacteria</taxon>
        <taxon>Bacillati</taxon>
        <taxon>Bacillota</taxon>
        <taxon>Bacilli</taxon>
        <taxon>Bacillales</taxon>
        <taxon>Paenibacillaceae</taxon>
        <taxon>Paenibacillus</taxon>
    </lineage>
</organism>
<dbReference type="Gene3D" id="3.10.129.10">
    <property type="entry name" value="Hotdog Thioesterase"/>
    <property type="match status" value="1"/>
</dbReference>
<dbReference type="EMBL" id="QXQA01000001">
    <property type="protein sequence ID" value="RIX60271.1"/>
    <property type="molecule type" value="Genomic_DNA"/>
</dbReference>
<dbReference type="InterPro" id="IPR029069">
    <property type="entry name" value="HotDog_dom_sf"/>
</dbReference>
<dbReference type="GO" id="GO:0016289">
    <property type="term" value="F:acyl-CoA hydrolase activity"/>
    <property type="evidence" value="ECO:0007669"/>
    <property type="project" value="UniProtKB-ARBA"/>
</dbReference>
<gene>
    <name evidence="3" type="ORF">D3P08_01495</name>
</gene>
<dbReference type="NCBIfam" id="TIGR00369">
    <property type="entry name" value="unchar_dom_1"/>
    <property type="match status" value="1"/>
</dbReference>
<feature type="domain" description="Thioesterase" evidence="2">
    <location>
        <begin position="61"/>
        <end position="135"/>
    </location>
</feature>
<accession>A0A3A1VII0</accession>
<sequence>MSGVDDSWILQQADDAGQMTRLAERAQKTFWGMLGCEIVQADGRKAAICLDIVPSHLNLLGIVHGGVLMSLMDNAMGLVVMLAETKERAVTATMNTHFLASSKGGLLTCEAELIHRTGRTLTLESRVKAEDGKLLALGSGSYRIL</sequence>
<keyword evidence="4" id="KW-1185">Reference proteome</keyword>
<dbReference type="AlphaFoldDB" id="A0A3A1VII0"/>